<feature type="compositionally biased region" description="Basic residues" evidence="1">
    <location>
        <begin position="345"/>
        <end position="354"/>
    </location>
</feature>
<sequence>MLAESLSFRRVDKEVREKYLELFKDGHSPASAMYVHEDELHLSTTNDQELIEKYRDNELGGRNGGSMFQRLTEIVNDFNNSGRGKAILQEYNADVGKSFILCIVTGLMCRVHGKVRQTGELCYMDASSSFEVGLLITSDESEITLEKALNLLKLILPPYAFFWRGSQVGQEVFLMDDSSTERNALEICWPRGYTTKDSSFYASLHTKDVQQSQVVSRTDMEISNNSVTIEDRDSCENTEVNNSAFALFLEDKKNDYESGNMQLCSALNKFAERYKVAKLKSIPRLVSFLYDMNSNLNPVVNIRSGSMIRVQVESIKRRKTEGSGCKRKLPFSVKEKENLDPQVIPHRKKRKTNKKDHNLSENVLNNQLN</sequence>
<reference evidence="2 3" key="1">
    <citation type="submission" date="2016-04" db="EMBL/GenBank/DDBJ databases">
        <title>Genome analyses suggest a sexual origin of heterokaryosis in a supposedly ancient asexual fungus.</title>
        <authorList>
            <person name="Ropars J."/>
            <person name="Sedzielewska K."/>
            <person name="Noel J."/>
            <person name="Charron P."/>
            <person name="Farinelli L."/>
            <person name="Marton T."/>
            <person name="Kruger M."/>
            <person name="Pelin A."/>
            <person name="Brachmann A."/>
            <person name="Corradi N."/>
        </authorList>
    </citation>
    <scope>NUCLEOTIDE SEQUENCE [LARGE SCALE GENOMIC DNA]</scope>
    <source>
        <strain evidence="2 3">A5</strain>
    </source>
</reference>
<dbReference type="EMBL" id="LLXJ01000155">
    <property type="protein sequence ID" value="PKC14053.1"/>
    <property type="molecule type" value="Genomic_DNA"/>
</dbReference>
<evidence type="ECO:0000256" key="1">
    <source>
        <dbReference type="SAM" id="MobiDB-lite"/>
    </source>
</evidence>
<dbReference type="AlphaFoldDB" id="A0A2N0Q4Q5"/>
<accession>A0A2N0Q4Q5</accession>
<proteinExistence type="predicted"/>
<feature type="region of interest" description="Disordered" evidence="1">
    <location>
        <begin position="336"/>
        <end position="369"/>
    </location>
</feature>
<evidence type="ECO:0000313" key="2">
    <source>
        <dbReference type="EMBL" id="PKC14053.1"/>
    </source>
</evidence>
<dbReference type="Proteomes" id="UP000232722">
    <property type="component" value="Unassembled WGS sequence"/>
</dbReference>
<dbReference type="PANTHER" id="PTHR35385:SF2">
    <property type="entry name" value="PROTEIN B, PUTATIVE-RELATED"/>
    <property type="match status" value="1"/>
</dbReference>
<reference evidence="2 3" key="2">
    <citation type="submission" date="2017-09" db="EMBL/GenBank/DDBJ databases">
        <title>Extensive intraspecific genome diversity in a model arbuscular mycorrhizal fungus.</title>
        <authorList>
            <person name="Chen E.C."/>
            <person name="Morin E."/>
            <person name="Beaudet D."/>
            <person name="Noel J."/>
            <person name="Ndikumana S."/>
            <person name="Charron P."/>
            <person name="St-Onge C."/>
            <person name="Giorgi J."/>
            <person name="Grigoriev I.V."/>
            <person name="Roux C."/>
            <person name="Martin F.M."/>
            <person name="Corradi N."/>
        </authorList>
    </citation>
    <scope>NUCLEOTIDE SEQUENCE [LARGE SCALE GENOMIC DNA]</scope>
    <source>
        <strain evidence="2 3">A5</strain>
    </source>
</reference>
<evidence type="ECO:0000313" key="3">
    <source>
        <dbReference type="Proteomes" id="UP000232722"/>
    </source>
</evidence>
<comment type="caution">
    <text evidence="2">The sequence shown here is derived from an EMBL/GenBank/DDBJ whole genome shotgun (WGS) entry which is preliminary data.</text>
</comment>
<organism evidence="2 3">
    <name type="scientific">Rhizophagus irregularis</name>
    <dbReference type="NCBI Taxonomy" id="588596"/>
    <lineage>
        <taxon>Eukaryota</taxon>
        <taxon>Fungi</taxon>
        <taxon>Fungi incertae sedis</taxon>
        <taxon>Mucoromycota</taxon>
        <taxon>Glomeromycotina</taxon>
        <taxon>Glomeromycetes</taxon>
        <taxon>Glomerales</taxon>
        <taxon>Glomeraceae</taxon>
        <taxon>Rhizophagus</taxon>
    </lineage>
</organism>
<feature type="compositionally biased region" description="Polar residues" evidence="1">
    <location>
        <begin position="360"/>
        <end position="369"/>
    </location>
</feature>
<dbReference type="PANTHER" id="PTHR35385">
    <property type="entry name" value="PROTEIN B, PUTATIVE-RELATED-RELATED"/>
    <property type="match status" value="1"/>
</dbReference>
<dbReference type="VEuPathDB" id="FungiDB:RhiirA1_467199"/>
<protein>
    <submittedName>
        <fullName evidence="2">Uncharacterized protein</fullName>
    </submittedName>
</protein>
<gene>
    <name evidence="2" type="ORF">RhiirA5_371782</name>
</gene>
<name>A0A2N0Q4Q5_9GLOM</name>
<dbReference type="VEuPathDB" id="FungiDB:RhiirA1_452731"/>